<dbReference type="InParanoid" id="A0A7L9FJ64"/>
<organism evidence="1 2">
    <name type="scientific">Infirmifilum lucidum</name>
    <dbReference type="NCBI Taxonomy" id="2776706"/>
    <lineage>
        <taxon>Archaea</taxon>
        <taxon>Thermoproteota</taxon>
        <taxon>Thermoprotei</taxon>
        <taxon>Thermofilales</taxon>
        <taxon>Thermofilaceae</taxon>
        <taxon>Infirmifilum</taxon>
    </lineage>
</organism>
<protein>
    <submittedName>
        <fullName evidence="1">Uncharacterized protein</fullName>
    </submittedName>
</protein>
<gene>
    <name evidence="1" type="ORF">IG193_08835</name>
</gene>
<dbReference type="AlphaFoldDB" id="A0A7L9FJ64"/>
<dbReference type="Proteomes" id="UP000594121">
    <property type="component" value="Chromosome"/>
</dbReference>
<sequence length="216" mass="24382">MVTGDPTQLGRARADLEDVVKMGEKSKEYKLVYVVVSSKQPRITLKEALLVPIVVPELDTIYDALYRAEETIKGEETERPLFGPLMIRQRIDLKGLLLKRIATVATRQLTSIISPSTRTQQYDVTVYNLVREDCRKLNGKTRTDWTKAPSLARVFGRRLRRAEDVNKAVEEVNERIKGSGLKLDVRGSYVFCVEEGGAGWWQAAEASREHSTTTLS</sequence>
<evidence type="ECO:0000313" key="2">
    <source>
        <dbReference type="Proteomes" id="UP000594121"/>
    </source>
</evidence>
<dbReference type="GeneID" id="59149997"/>
<dbReference type="RefSeq" id="WP_192818807.1">
    <property type="nucleotide sequence ID" value="NZ_CP062310.1"/>
</dbReference>
<dbReference type="EMBL" id="CP062310">
    <property type="protein sequence ID" value="QOJ78835.1"/>
    <property type="molecule type" value="Genomic_DNA"/>
</dbReference>
<accession>A0A7L9FJ64</accession>
<proteinExistence type="predicted"/>
<evidence type="ECO:0000313" key="1">
    <source>
        <dbReference type="EMBL" id="QOJ78835.1"/>
    </source>
</evidence>
<dbReference type="KEGG" id="thel:IG193_08835"/>
<name>A0A7L9FJ64_9CREN</name>
<keyword evidence="2" id="KW-1185">Reference proteome</keyword>
<reference evidence="1 2" key="1">
    <citation type="submission" date="2020-10" db="EMBL/GenBank/DDBJ databases">
        <title>Thermofilum lucidum 3507LT sp. nov. a novel member of Thermofilaceae family isolated from Chile hot spring, and proposal of description order Thermofilales.</title>
        <authorList>
            <person name="Zayulina K.S."/>
            <person name="Elcheninov A.G."/>
            <person name="Toshchakov S.V."/>
            <person name="Kublanov I.V."/>
        </authorList>
    </citation>
    <scope>NUCLEOTIDE SEQUENCE [LARGE SCALE GENOMIC DNA]</scope>
    <source>
        <strain evidence="1 2">3507LT</strain>
    </source>
</reference>